<dbReference type="Proteomes" id="UP000677228">
    <property type="component" value="Unassembled WGS sequence"/>
</dbReference>
<evidence type="ECO:0000313" key="8">
    <source>
        <dbReference type="EMBL" id="CAF1358583.1"/>
    </source>
</evidence>
<evidence type="ECO:0000313" key="10">
    <source>
        <dbReference type="Proteomes" id="UP000677228"/>
    </source>
</evidence>
<dbReference type="Gene3D" id="3.10.20.370">
    <property type="match status" value="1"/>
</dbReference>
<dbReference type="InterPro" id="IPR050951">
    <property type="entry name" value="Retrovirus_Pol_polyprotein"/>
</dbReference>
<evidence type="ECO:0000256" key="5">
    <source>
        <dbReference type="ARBA" id="ARBA00023268"/>
    </source>
</evidence>
<dbReference type="GO" id="GO:0003676">
    <property type="term" value="F:nucleic acid binding"/>
    <property type="evidence" value="ECO:0007669"/>
    <property type="project" value="InterPro"/>
</dbReference>
<dbReference type="PANTHER" id="PTHR37984:SF5">
    <property type="entry name" value="PROTEIN NYNRIN-LIKE"/>
    <property type="match status" value="1"/>
</dbReference>
<dbReference type="PANTHER" id="PTHR37984">
    <property type="entry name" value="PROTEIN CBG26694"/>
    <property type="match status" value="1"/>
</dbReference>
<dbReference type="InterPro" id="IPR036397">
    <property type="entry name" value="RNaseH_sf"/>
</dbReference>
<comment type="caution">
    <text evidence="8">The sequence shown here is derived from an EMBL/GenBank/DDBJ whole genome shotgun (WGS) entry which is preliminary data.</text>
</comment>
<evidence type="ECO:0000256" key="4">
    <source>
        <dbReference type="ARBA" id="ARBA00022759"/>
    </source>
</evidence>
<evidence type="ECO:0000256" key="3">
    <source>
        <dbReference type="ARBA" id="ARBA00022722"/>
    </source>
</evidence>
<dbReference type="Gene3D" id="3.30.70.270">
    <property type="match status" value="2"/>
</dbReference>
<dbReference type="SUPFAM" id="SSF53098">
    <property type="entry name" value="Ribonuclease H-like"/>
    <property type="match status" value="1"/>
</dbReference>
<dbReference type="PROSITE" id="PS50878">
    <property type="entry name" value="RT_POL"/>
    <property type="match status" value="1"/>
</dbReference>
<dbReference type="EMBL" id="CAJOBA010044815">
    <property type="protein sequence ID" value="CAF4169026.1"/>
    <property type="molecule type" value="Genomic_DNA"/>
</dbReference>
<reference evidence="8" key="1">
    <citation type="submission" date="2021-02" db="EMBL/GenBank/DDBJ databases">
        <authorList>
            <person name="Nowell W R."/>
        </authorList>
    </citation>
    <scope>NUCLEOTIDE SEQUENCE</scope>
</reference>
<dbReference type="AlphaFoldDB" id="A0A8S2F5D9"/>
<dbReference type="InterPro" id="IPR041577">
    <property type="entry name" value="RT_RNaseH_2"/>
</dbReference>
<keyword evidence="3" id="KW-0540">Nuclease</keyword>
<evidence type="ECO:0000259" key="6">
    <source>
        <dbReference type="PROSITE" id="PS50878"/>
    </source>
</evidence>
<organism evidence="8 10">
    <name type="scientific">Didymodactylos carnosus</name>
    <dbReference type="NCBI Taxonomy" id="1234261"/>
    <lineage>
        <taxon>Eukaryota</taxon>
        <taxon>Metazoa</taxon>
        <taxon>Spiralia</taxon>
        <taxon>Gnathifera</taxon>
        <taxon>Rotifera</taxon>
        <taxon>Eurotatoria</taxon>
        <taxon>Bdelloidea</taxon>
        <taxon>Philodinida</taxon>
        <taxon>Philodinidae</taxon>
        <taxon>Didymodactylos</taxon>
    </lineage>
</organism>
<gene>
    <name evidence="8" type="ORF">OVA965_LOCUS31139</name>
    <name evidence="9" type="ORF">TMI583_LOCUS31966</name>
</gene>
<dbReference type="InterPro" id="IPR043502">
    <property type="entry name" value="DNA/RNA_pol_sf"/>
</dbReference>
<keyword evidence="5" id="KW-0511">Multifunctional enzyme</keyword>
<dbReference type="Gene3D" id="3.10.10.10">
    <property type="entry name" value="HIV Type 1 Reverse Transcriptase, subunit A, domain 1"/>
    <property type="match status" value="1"/>
</dbReference>
<protein>
    <recommendedName>
        <fullName evidence="11">Reverse transcriptase</fullName>
    </recommendedName>
</protein>
<dbReference type="CDD" id="cd01647">
    <property type="entry name" value="RT_LTR"/>
    <property type="match status" value="1"/>
</dbReference>
<dbReference type="InterPro" id="IPR021109">
    <property type="entry name" value="Peptidase_aspartic_dom_sf"/>
</dbReference>
<dbReference type="InterPro" id="IPR012337">
    <property type="entry name" value="RNaseH-like_sf"/>
</dbReference>
<dbReference type="GO" id="GO:0015074">
    <property type="term" value="P:DNA integration"/>
    <property type="evidence" value="ECO:0007669"/>
    <property type="project" value="InterPro"/>
</dbReference>
<evidence type="ECO:0000256" key="2">
    <source>
        <dbReference type="ARBA" id="ARBA00022695"/>
    </source>
</evidence>
<dbReference type="Pfam" id="PF13975">
    <property type="entry name" value="gag-asp_proteas"/>
    <property type="match status" value="1"/>
</dbReference>
<name>A0A8S2F5D9_9BILA</name>
<keyword evidence="1" id="KW-0808">Transferase</keyword>
<keyword evidence="4" id="KW-0378">Hydrolase</keyword>
<sequence length="1164" mass="135085">MVDTGATTSLITISTLQKCFYQHRIKKNPGEITLGDGKTTLQRYGWVNLLLYINQIKTKIRAMVVDVLTSDFVLGMDWLNYYDVIIRPRHKQIHVHSRRQQTVIPFDDDLPIDGKLVQQYTILPREKAIVEIKIPIIAAKHLYFEAINKQMQDQKRISVSDGLIVVNDHKFKVEVYNVSTSPVTLQQNMHLGTISRLSVNTYFSTMMEQAKMPANDLTRQENQTKFCETTSISTTIDSLVHHLGQSNQRQQIKSILEDYSSLFDTTTPRKVLTPIHHVIDTGDHSPVTARPYFKTIQQRKDIQNEIDKMLKSGIVVPSHSSWSSPVILLKKPNGEFRFIVDYRKLNSITKKDAYPQPTTEELLQRLGGHKWFTKLDLKSGYFQIPIQDQDKEKTAFCTQDGLYQFEVLPMGLMNAPPTFQRVMNNIIGYNRWDYVLIYLDDIIIFSDTFEQHLQHLNQILSILNQHQFQLNYKKCLIAVQQLEFLSHVITSDTIEPSKERIQAILDMPEPKTLAQANRFIGKIGWYRKFIKKFAQIAAPIHKVTNKTRDKKKMFYWHDEQKQAFQQLKKSLTEPPLLLQYPHPTAEFILSTDASGYAIGGTLTQIIDGQTYYNYYLSRLLTSTEKRYKTIEREALAIFWCMNKLQQYLGGRDVHIQTDHKPLAQFHKKYKFNCKRIAEWLLKNQDIIPQIVEVRYKKGSTHGDADGMSRPELEQQHLFNAITRSMTRTVQAPPVPSTTSPQNALLPIDSSVTFDFSLNRIKEEQQKDKNIQQIIKQVIENPQKQAVFVIEHGILYKIIHRPGTAKNIKLTYIPATMINEVLQSYHDHPTSAHFGVQRTWSKLKDRCYWPKMKSTIENYIHTCEKCSRFNINRKKPPGKLVPINPPQGILELVGMDFWGPTTQPSSTGNRYVLVITDYLSKFVVAKALPNNTAQTTAQAFVEEFVFKYGVPGRLITDQGVHFNNELMTNVTAILGINHTKSTPYHPQTNGQVERFNATFHPQLAKLYDQNLNNWDEFLPAVIYAYNTGQHSTTGYSPFQLMYGREPKLPFNRTTTTFTITTPNDYWIQLNRLMQTYKQVARRNIQLRQQQAKIRYDRNRSDPVYKQNELVLWRKPGRISKFAERYSGPYVIIQEQHPTYIVEDTDTLLRKQVHINDIKPVHERII</sequence>
<evidence type="ECO:0000313" key="9">
    <source>
        <dbReference type="EMBL" id="CAF4169026.1"/>
    </source>
</evidence>
<dbReference type="FunFam" id="1.10.340.70:FF:000001">
    <property type="entry name" value="Retrovirus-related Pol polyprotein from transposon gypsy-like Protein"/>
    <property type="match status" value="1"/>
</dbReference>
<dbReference type="Gene3D" id="2.40.70.10">
    <property type="entry name" value="Acid Proteases"/>
    <property type="match status" value="1"/>
</dbReference>
<dbReference type="InterPro" id="IPR000477">
    <property type="entry name" value="RT_dom"/>
</dbReference>
<dbReference type="InterPro" id="IPR001584">
    <property type="entry name" value="Integrase_cat-core"/>
</dbReference>
<evidence type="ECO:0000256" key="1">
    <source>
        <dbReference type="ARBA" id="ARBA00022679"/>
    </source>
</evidence>
<dbReference type="InterPro" id="IPR043128">
    <property type="entry name" value="Rev_trsase/Diguanyl_cyclase"/>
</dbReference>
<dbReference type="Gene3D" id="1.10.340.70">
    <property type="match status" value="1"/>
</dbReference>
<keyword evidence="4" id="KW-0255">Endonuclease</keyword>
<evidence type="ECO:0000259" key="7">
    <source>
        <dbReference type="PROSITE" id="PS50994"/>
    </source>
</evidence>
<keyword evidence="2" id="KW-0548">Nucleotidyltransferase</keyword>
<dbReference type="Gene3D" id="3.30.420.10">
    <property type="entry name" value="Ribonuclease H-like superfamily/Ribonuclease H"/>
    <property type="match status" value="1"/>
</dbReference>
<dbReference type="SUPFAM" id="SSF50630">
    <property type="entry name" value="Acid proteases"/>
    <property type="match status" value="1"/>
</dbReference>
<dbReference type="Pfam" id="PF17921">
    <property type="entry name" value="Integrase_H2C2"/>
    <property type="match status" value="1"/>
</dbReference>
<dbReference type="Proteomes" id="UP000682733">
    <property type="component" value="Unassembled WGS sequence"/>
</dbReference>
<dbReference type="CDD" id="cd00303">
    <property type="entry name" value="retropepsin_like"/>
    <property type="match status" value="1"/>
</dbReference>
<proteinExistence type="predicted"/>
<dbReference type="Pfam" id="PF17919">
    <property type="entry name" value="RT_RNaseH_2"/>
    <property type="match status" value="1"/>
</dbReference>
<dbReference type="CDD" id="cd09274">
    <property type="entry name" value="RNase_HI_RT_Ty3"/>
    <property type="match status" value="1"/>
</dbReference>
<dbReference type="SUPFAM" id="SSF56672">
    <property type="entry name" value="DNA/RNA polymerases"/>
    <property type="match status" value="1"/>
</dbReference>
<dbReference type="PROSITE" id="PS50994">
    <property type="entry name" value="INTEGRASE"/>
    <property type="match status" value="1"/>
</dbReference>
<dbReference type="FunFam" id="3.10.20.370:FF:000001">
    <property type="entry name" value="Retrovirus-related Pol polyprotein from transposon 17.6-like protein"/>
    <property type="match status" value="1"/>
</dbReference>
<evidence type="ECO:0008006" key="11">
    <source>
        <dbReference type="Google" id="ProtNLM"/>
    </source>
</evidence>
<dbReference type="GO" id="GO:0004519">
    <property type="term" value="F:endonuclease activity"/>
    <property type="evidence" value="ECO:0007669"/>
    <property type="project" value="UniProtKB-KW"/>
</dbReference>
<feature type="domain" description="Reverse transcriptase" evidence="6">
    <location>
        <begin position="310"/>
        <end position="489"/>
    </location>
</feature>
<dbReference type="Pfam" id="PF00078">
    <property type="entry name" value="RVT_1"/>
    <property type="match status" value="1"/>
</dbReference>
<dbReference type="FunFam" id="3.30.70.270:FF:000020">
    <property type="entry name" value="Transposon Tf2-6 polyprotein-like Protein"/>
    <property type="match status" value="1"/>
</dbReference>
<accession>A0A8S2F5D9</accession>
<dbReference type="Pfam" id="PF00665">
    <property type="entry name" value="rve"/>
    <property type="match status" value="1"/>
</dbReference>
<dbReference type="InterPro" id="IPR041588">
    <property type="entry name" value="Integrase_H2C2"/>
</dbReference>
<dbReference type="GO" id="GO:0016779">
    <property type="term" value="F:nucleotidyltransferase activity"/>
    <property type="evidence" value="ECO:0007669"/>
    <property type="project" value="UniProtKB-KW"/>
</dbReference>
<feature type="domain" description="Integrase catalytic" evidence="7">
    <location>
        <begin position="880"/>
        <end position="1044"/>
    </location>
</feature>
<dbReference type="EMBL" id="CAJNOK010023159">
    <property type="protein sequence ID" value="CAF1358583.1"/>
    <property type="molecule type" value="Genomic_DNA"/>
</dbReference>
<dbReference type="FunFam" id="3.30.420.10:FF:000032">
    <property type="entry name" value="Retrovirus-related Pol polyprotein from transposon 297-like Protein"/>
    <property type="match status" value="1"/>
</dbReference>